<evidence type="ECO:0000313" key="3">
    <source>
        <dbReference type="Proteomes" id="UP000534286"/>
    </source>
</evidence>
<dbReference type="PROSITE" id="PS50995">
    <property type="entry name" value="HTH_MARR_2"/>
    <property type="match status" value="1"/>
</dbReference>
<gene>
    <name evidence="2" type="ORF">FHR32_001494</name>
</gene>
<accession>A0A7W7RS41</accession>
<dbReference type="EMBL" id="JACHJU010000001">
    <property type="protein sequence ID" value="MBB4937189.1"/>
    <property type="molecule type" value="Genomic_DNA"/>
</dbReference>
<feature type="domain" description="HTH marR-type" evidence="1">
    <location>
        <begin position="13"/>
        <end position="144"/>
    </location>
</feature>
<dbReference type="RefSeq" id="WP_184753603.1">
    <property type="nucleotide sequence ID" value="NZ_BAABEK010000020.1"/>
</dbReference>
<dbReference type="InterPro" id="IPR000835">
    <property type="entry name" value="HTH_MarR-typ"/>
</dbReference>
<keyword evidence="3" id="KW-1185">Reference proteome</keyword>
<organism evidence="2 3">
    <name type="scientific">Streptosporangium album</name>
    <dbReference type="NCBI Taxonomy" id="47479"/>
    <lineage>
        <taxon>Bacteria</taxon>
        <taxon>Bacillati</taxon>
        <taxon>Actinomycetota</taxon>
        <taxon>Actinomycetes</taxon>
        <taxon>Streptosporangiales</taxon>
        <taxon>Streptosporangiaceae</taxon>
        <taxon>Streptosporangium</taxon>
    </lineage>
</organism>
<dbReference type="SUPFAM" id="SSF46785">
    <property type="entry name" value="Winged helix' DNA-binding domain"/>
    <property type="match status" value="1"/>
</dbReference>
<dbReference type="GO" id="GO:0006950">
    <property type="term" value="P:response to stress"/>
    <property type="evidence" value="ECO:0007669"/>
    <property type="project" value="TreeGrafter"/>
</dbReference>
<dbReference type="InterPro" id="IPR036390">
    <property type="entry name" value="WH_DNA-bd_sf"/>
</dbReference>
<reference evidence="2 3" key="1">
    <citation type="submission" date="2020-08" db="EMBL/GenBank/DDBJ databases">
        <title>Sequencing the genomes of 1000 actinobacteria strains.</title>
        <authorList>
            <person name="Klenk H.-P."/>
        </authorList>
    </citation>
    <scope>NUCLEOTIDE SEQUENCE [LARGE SCALE GENOMIC DNA]</scope>
    <source>
        <strain evidence="2 3">DSM 43023</strain>
    </source>
</reference>
<dbReference type="SMART" id="SM00347">
    <property type="entry name" value="HTH_MARR"/>
    <property type="match status" value="1"/>
</dbReference>
<comment type="caution">
    <text evidence="2">The sequence shown here is derived from an EMBL/GenBank/DDBJ whole genome shotgun (WGS) entry which is preliminary data.</text>
</comment>
<dbReference type="Pfam" id="PF01047">
    <property type="entry name" value="MarR"/>
    <property type="match status" value="1"/>
</dbReference>
<dbReference type="PANTHER" id="PTHR33164:SF43">
    <property type="entry name" value="HTH-TYPE TRANSCRIPTIONAL REPRESSOR YETL"/>
    <property type="match status" value="1"/>
</dbReference>
<dbReference type="PRINTS" id="PR00598">
    <property type="entry name" value="HTHMARR"/>
</dbReference>
<dbReference type="GO" id="GO:0003677">
    <property type="term" value="F:DNA binding"/>
    <property type="evidence" value="ECO:0007669"/>
    <property type="project" value="UniProtKB-KW"/>
</dbReference>
<proteinExistence type="predicted"/>
<name>A0A7W7RS41_9ACTN</name>
<dbReference type="InterPro" id="IPR039422">
    <property type="entry name" value="MarR/SlyA-like"/>
</dbReference>
<dbReference type="Proteomes" id="UP000534286">
    <property type="component" value="Unassembled WGS sequence"/>
</dbReference>
<evidence type="ECO:0000259" key="1">
    <source>
        <dbReference type="PROSITE" id="PS50995"/>
    </source>
</evidence>
<dbReference type="PANTHER" id="PTHR33164">
    <property type="entry name" value="TRANSCRIPTIONAL REGULATOR, MARR FAMILY"/>
    <property type="match status" value="1"/>
</dbReference>
<sequence length="147" mass="16742">MEQRDPEQDGGLRSEIWEALYDFFLAEHERNLESVAELGVSPGDLKALMRLVPGQGEPMRALADMWRCDASTVTWIVDRLEKHGYVERQAHPTDRRVKVVVLSGHGEDLRARVLRQLHRPPAALSELSQADLRVLRRLSARLKPEDG</sequence>
<dbReference type="Gene3D" id="1.10.10.10">
    <property type="entry name" value="Winged helix-like DNA-binding domain superfamily/Winged helix DNA-binding domain"/>
    <property type="match status" value="1"/>
</dbReference>
<dbReference type="InterPro" id="IPR036388">
    <property type="entry name" value="WH-like_DNA-bd_sf"/>
</dbReference>
<dbReference type="AlphaFoldDB" id="A0A7W7RS41"/>
<keyword evidence="2" id="KW-0238">DNA-binding</keyword>
<evidence type="ECO:0000313" key="2">
    <source>
        <dbReference type="EMBL" id="MBB4937189.1"/>
    </source>
</evidence>
<dbReference type="GO" id="GO:0003700">
    <property type="term" value="F:DNA-binding transcription factor activity"/>
    <property type="evidence" value="ECO:0007669"/>
    <property type="project" value="InterPro"/>
</dbReference>
<protein>
    <submittedName>
        <fullName evidence="2">DNA-binding MarR family transcriptional regulator</fullName>
    </submittedName>
</protein>